<reference evidence="1 2" key="1">
    <citation type="journal article" date="2012" name="Front. Microbiol.">
        <title>Draft Genome Sequence of the Virulent Strain 01-B526 of the Fish Pathogen Aeromonas salmonicida.</title>
        <authorList>
            <person name="Charette S.J."/>
            <person name="Brochu F."/>
            <person name="Boyle B."/>
            <person name="Filion G."/>
            <person name="Tanaka K.H."/>
            <person name="Derome N."/>
        </authorList>
    </citation>
    <scope>NUCLEOTIDE SEQUENCE [LARGE SCALE GENOMIC DNA]</scope>
    <source>
        <strain evidence="1 2">01-B526</strain>
    </source>
</reference>
<dbReference type="Proteomes" id="UP000006428">
    <property type="component" value="Unassembled WGS sequence"/>
</dbReference>
<gene>
    <name evidence="1" type="ORF">IYQ_11493</name>
</gene>
<keyword evidence="2" id="KW-1185">Reference proteome</keyword>
<sequence>MSTLVMMEHIGCRPLAGIRAGAVKRVANDKVQP</sequence>
<organism evidence="1 2">
    <name type="scientific">Aeromonas salmonicida subsp. salmonicida 01-B526</name>
    <dbReference type="NCBI Taxonomy" id="1076135"/>
    <lineage>
        <taxon>Bacteria</taxon>
        <taxon>Pseudomonadati</taxon>
        <taxon>Pseudomonadota</taxon>
        <taxon>Gammaproteobacteria</taxon>
        <taxon>Aeromonadales</taxon>
        <taxon>Aeromonadaceae</taxon>
        <taxon>Aeromonas</taxon>
    </lineage>
</organism>
<proteinExistence type="predicted"/>
<protein>
    <submittedName>
        <fullName evidence="1">Uncharacterized protein</fullName>
    </submittedName>
</protein>
<dbReference type="EMBL" id="AGVO01000045">
    <property type="protein sequence ID" value="EHI52362.1"/>
    <property type="molecule type" value="Genomic_DNA"/>
</dbReference>
<accession>A0ABN0DZN8</accession>
<evidence type="ECO:0000313" key="2">
    <source>
        <dbReference type="Proteomes" id="UP000006428"/>
    </source>
</evidence>
<comment type="caution">
    <text evidence="1">The sequence shown here is derived from an EMBL/GenBank/DDBJ whole genome shotgun (WGS) entry which is preliminary data.</text>
</comment>
<evidence type="ECO:0000313" key="1">
    <source>
        <dbReference type="EMBL" id="EHI52362.1"/>
    </source>
</evidence>
<name>A0ABN0DZN8_AERSS</name>